<evidence type="ECO:0000313" key="2">
    <source>
        <dbReference type="EMBL" id="GAA1997986.1"/>
    </source>
</evidence>
<name>A0ABN2T4H4_9MICO</name>
<gene>
    <name evidence="2" type="ORF">GCM10009777_38990</name>
</gene>
<dbReference type="Gene3D" id="3.75.10.10">
    <property type="entry name" value="L-arginine/glycine Amidinotransferase, Chain A"/>
    <property type="match status" value="1"/>
</dbReference>
<sequence>MTWTMPAEWAPQDRVWMAFPRVGNTLGDDAESADEARNAWAAVANAVAGFEPVTMVVDPSALAEARRRLSGEIELLEAPLDDYWMRDIGPTFVIGDDGALGAIDWTFNGWGANAWATWERDDRIAGFVAESASAVHLPSTLVNEGGAIHVDGEGTVLVTETVQLDPRRNPYATKERVEWELKRTLHATNVIWLPRGLTRDYESAGTRGHVDMVASFARPGVILQHWQDDASHPDYAVVRQIRAVLEQATDAAGRPFEFIDLPAPTTLQDDEGYVDWNYANHLVVNGGVIACGYGEPDADGRAAGILADAYDREVVTIDARPILARGGGIHCITQQQPSIDTTLPVVERVLRAHTTDRFA</sequence>
<reference evidence="2 3" key="1">
    <citation type="journal article" date="2019" name="Int. J. Syst. Evol. Microbiol.">
        <title>The Global Catalogue of Microorganisms (GCM) 10K type strain sequencing project: providing services to taxonomists for standard genome sequencing and annotation.</title>
        <authorList>
            <consortium name="The Broad Institute Genomics Platform"/>
            <consortium name="The Broad Institute Genome Sequencing Center for Infectious Disease"/>
            <person name="Wu L."/>
            <person name="Ma J."/>
        </authorList>
    </citation>
    <scope>NUCLEOTIDE SEQUENCE [LARGE SCALE GENOMIC DNA]</scope>
    <source>
        <strain evidence="2 3">JCM 14902</strain>
    </source>
</reference>
<evidence type="ECO:0000313" key="3">
    <source>
        <dbReference type="Proteomes" id="UP001500326"/>
    </source>
</evidence>
<proteinExistence type="predicted"/>
<accession>A0ABN2T4H4</accession>
<dbReference type="PANTHER" id="PTHR31377">
    <property type="entry name" value="AGMATINE DEIMINASE-RELATED"/>
    <property type="match status" value="1"/>
</dbReference>
<keyword evidence="1" id="KW-0378">Hydrolase</keyword>
<dbReference type="PANTHER" id="PTHR31377:SF0">
    <property type="entry name" value="AGMATINE DEIMINASE-RELATED"/>
    <property type="match status" value="1"/>
</dbReference>
<dbReference type="RefSeq" id="WP_344067262.1">
    <property type="nucleotide sequence ID" value="NZ_BAAAOH010000001.1"/>
</dbReference>
<comment type="caution">
    <text evidence="2">The sequence shown here is derived from an EMBL/GenBank/DDBJ whole genome shotgun (WGS) entry which is preliminary data.</text>
</comment>
<dbReference type="EMBL" id="BAAAOH010000001">
    <property type="protein sequence ID" value="GAA1997986.1"/>
    <property type="molecule type" value="Genomic_DNA"/>
</dbReference>
<dbReference type="Proteomes" id="UP001500326">
    <property type="component" value="Unassembled WGS sequence"/>
</dbReference>
<dbReference type="SUPFAM" id="SSF55909">
    <property type="entry name" value="Pentein"/>
    <property type="match status" value="1"/>
</dbReference>
<keyword evidence="3" id="KW-1185">Reference proteome</keyword>
<protein>
    <submittedName>
        <fullName evidence="2">Agmatine deiminase family protein</fullName>
    </submittedName>
</protein>
<dbReference type="InterPro" id="IPR007466">
    <property type="entry name" value="Peptidyl-Arg-deiminase_porph"/>
</dbReference>
<evidence type="ECO:0000256" key="1">
    <source>
        <dbReference type="ARBA" id="ARBA00022801"/>
    </source>
</evidence>
<organism evidence="2 3">
    <name type="scientific">Microbacterium pumilum</name>
    <dbReference type="NCBI Taxonomy" id="344165"/>
    <lineage>
        <taxon>Bacteria</taxon>
        <taxon>Bacillati</taxon>
        <taxon>Actinomycetota</taxon>
        <taxon>Actinomycetes</taxon>
        <taxon>Micrococcales</taxon>
        <taxon>Microbacteriaceae</taxon>
        <taxon>Microbacterium</taxon>
    </lineage>
</organism>
<dbReference type="Pfam" id="PF04371">
    <property type="entry name" value="PAD_porph"/>
    <property type="match status" value="1"/>
</dbReference>